<evidence type="ECO:0000256" key="2">
    <source>
        <dbReference type="ARBA" id="ARBA00007456"/>
    </source>
</evidence>
<dbReference type="Gene3D" id="2.60.120.10">
    <property type="entry name" value="Jelly Rolls"/>
    <property type="match status" value="1"/>
</dbReference>
<feature type="chain" id="PRO_5002244753" description="Cupin type-1 domain-containing protein" evidence="6">
    <location>
        <begin position="18"/>
        <end position="298"/>
    </location>
</feature>
<dbReference type="CDD" id="cd02241">
    <property type="entry name" value="cupin_OxOx"/>
    <property type="match status" value="1"/>
</dbReference>
<dbReference type="SMART" id="SM00835">
    <property type="entry name" value="Cupin_1"/>
    <property type="match status" value="1"/>
</dbReference>
<comment type="similarity">
    <text evidence="2">Belongs to the germin family.</text>
</comment>
<dbReference type="InterPro" id="IPR011051">
    <property type="entry name" value="RmlC_Cupin_sf"/>
</dbReference>
<evidence type="ECO:0000259" key="7">
    <source>
        <dbReference type="SMART" id="SM00835"/>
    </source>
</evidence>
<sequence>MHSKSLLVAAFAGAAAATPLGTGSGWQSSSSSSYAPYPTSTGDYSMTTSYYSAPTSYSTSTSSYSSAGWGSSYSSSTSVAANPVPTEGTIAKLLTEDSRVARFKEIQSEVASGNLALKFDFNPAANPGVTPGKGGQVDLANRANFPILTDLGISAAGIFFNPCGLNTPHIHPDATEFFTVATDSNITTGFVLENGLTTEFTTELTQFQGTVFPMGSIHFQQNNDCYPAVAIAGLNSEDPGASSIAQNFLINTDSAVVDATLGFPKQIDANNFAQFKANIPPPLALGVEECLIRCHISY</sequence>
<dbReference type="STRING" id="1442371.A0A0D2IST3"/>
<dbReference type="Pfam" id="PF00190">
    <property type="entry name" value="Cupin_1"/>
    <property type="match status" value="1"/>
</dbReference>
<proteinExistence type="inferred from homology"/>
<dbReference type="InterPro" id="IPR001929">
    <property type="entry name" value="Germin"/>
</dbReference>
<keyword evidence="6" id="KW-0732">Signal</keyword>
<dbReference type="AlphaFoldDB" id="A0A0D2IST3"/>
<evidence type="ECO:0000313" key="9">
    <source>
        <dbReference type="Proteomes" id="UP000053411"/>
    </source>
</evidence>
<evidence type="ECO:0000256" key="5">
    <source>
        <dbReference type="ARBA" id="ARBA00023211"/>
    </source>
</evidence>
<dbReference type="GeneID" id="27710421"/>
<keyword evidence="3" id="KW-0964">Secreted</keyword>
<name>A0A0D2IST3_9EURO</name>
<feature type="domain" description="Cupin type-1" evidence="7">
    <location>
        <begin position="119"/>
        <end position="273"/>
    </location>
</feature>
<dbReference type="SUPFAM" id="SSF51182">
    <property type="entry name" value="RmlC-like cupins"/>
    <property type="match status" value="1"/>
</dbReference>
<evidence type="ECO:0000313" key="8">
    <source>
        <dbReference type="EMBL" id="KIY00037.1"/>
    </source>
</evidence>
<dbReference type="VEuPathDB" id="FungiDB:Z520_04675"/>
<protein>
    <recommendedName>
        <fullName evidence="7">Cupin type-1 domain-containing protein</fullName>
    </recommendedName>
</protein>
<feature type="signal peptide" evidence="6">
    <location>
        <begin position="1"/>
        <end position="17"/>
    </location>
</feature>
<keyword evidence="4" id="KW-0479">Metal-binding</keyword>
<gene>
    <name evidence="8" type="ORF">Z520_04675</name>
</gene>
<dbReference type="PANTHER" id="PTHR31238">
    <property type="entry name" value="GERMIN-LIKE PROTEIN SUBFAMILY 3 MEMBER 3"/>
    <property type="match status" value="1"/>
</dbReference>
<dbReference type="GO" id="GO:0030145">
    <property type="term" value="F:manganese ion binding"/>
    <property type="evidence" value="ECO:0007669"/>
    <property type="project" value="InterPro"/>
</dbReference>
<dbReference type="Proteomes" id="UP000053411">
    <property type="component" value="Unassembled WGS sequence"/>
</dbReference>
<evidence type="ECO:0000256" key="3">
    <source>
        <dbReference type="ARBA" id="ARBA00022525"/>
    </source>
</evidence>
<evidence type="ECO:0000256" key="4">
    <source>
        <dbReference type="ARBA" id="ARBA00022723"/>
    </source>
</evidence>
<dbReference type="PRINTS" id="PR00325">
    <property type="entry name" value="GERMIN"/>
</dbReference>
<dbReference type="GO" id="GO:0005576">
    <property type="term" value="C:extracellular region"/>
    <property type="evidence" value="ECO:0007669"/>
    <property type="project" value="UniProtKB-SubCell"/>
</dbReference>
<keyword evidence="5" id="KW-0464">Manganese</keyword>
<keyword evidence="9" id="KW-1185">Reference proteome</keyword>
<dbReference type="InterPro" id="IPR014710">
    <property type="entry name" value="RmlC-like_jellyroll"/>
</dbReference>
<evidence type="ECO:0000256" key="1">
    <source>
        <dbReference type="ARBA" id="ARBA00004613"/>
    </source>
</evidence>
<dbReference type="EMBL" id="KN848068">
    <property type="protein sequence ID" value="KIY00037.1"/>
    <property type="molecule type" value="Genomic_DNA"/>
</dbReference>
<evidence type="ECO:0000256" key="6">
    <source>
        <dbReference type="SAM" id="SignalP"/>
    </source>
</evidence>
<comment type="subcellular location">
    <subcellularLocation>
        <location evidence="1">Secreted</location>
    </subcellularLocation>
</comment>
<dbReference type="InterPro" id="IPR006045">
    <property type="entry name" value="Cupin_1"/>
</dbReference>
<dbReference type="RefSeq" id="XP_016634159.1">
    <property type="nucleotide sequence ID" value="XM_016775179.1"/>
</dbReference>
<reference evidence="8 9" key="1">
    <citation type="submission" date="2015-01" db="EMBL/GenBank/DDBJ databases">
        <title>The Genome Sequence of Fonsecaea multimorphosa CBS 102226.</title>
        <authorList>
            <consortium name="The Broad Institute Genomics Platform"/>
            <person name="Cuomo C."/>
            <person name="de Hoog S."/>
            <person name="Gorbushina A."/>
            <person name="Stielow B."/>
            <person name="Teixiera M."/>
            <person name="Abouelleil A."/>
            <person name="Chapman S.B."/>
            <person name="Priest M."/>
            <person name="Young S.K."/>
            <person name="Wortman J."/>
            <person name="Nusbaum C."/>
            <person name="Birren B."/>
        </authorList>
    </citation>
    <scope>NUCLEOTIDE SEQUENCE [LARGE SCALE GENOMIC DNA]</scope>
    <source>
        <strain evidence="8 9">CBS 102226</strain>
    </source>
</reference>
<organism evidence="8 9">
    <name type="scientific">Fonsecaea multimorphosa CBS 102226</name>
    <dbReference type="NCBI Taxonomy" id="1442371"/>
    <lineage>
        <taxon>Eukaryota</taxon>
        <taxon>Fungi</taxon>
        <taxon>Dikarya</taxon>
        <taxon>Ascomycota</taxon>
        <taxon>Pezizomycotina</taxon>
        <taxon>Eurotiomycetes</taxon>
        <taxon>Chaetothyriomycetidae</taxon>
        <taxon>Chaetothyriales</taxon>
        <taxon>Herpotrichiellaceae</taxon>
        <taxon>Fonsecaea</taxon>
    </lineage>
</organism>
<dbReference type="OrthoDB" id="1921208at2759"/>
<accession>A0A0D2IST3</accession>